<evidence type="ECO:0000256" key="1">
    <source>
        <dbReference type="SAM" id="MobiDB-lite"/>
    </source>
</evidence>
<organism evidence="3 4">
    <name type="scientific">Laccaria amethystina LaAM-08-1</name>
    <dbReference type="NCBI Taxonomy" id="1095629"/>
    <lineage>
        <taxon>Eukaryota</taxon>
        <taxon>Fungi</taxon>
        <taxon>Dikarya</taxon>
        <taxon>Basidiomycota</taxon>
        <taxon>Agaricomycotina</taxon>
        <taxon>Agaricomycetes</taxon>
        <taxon>Agaricomycetidae</taxon>
        <taxon>Agaricales</taxon>
        <taxon>Agaricineae</taxon>
        <taxon>Hydnangiaceae</taxon>
        <taxon>Laccaria</taxon>
    </lineage>
</organism>
<feature type="signal peptide" evidence="2">
    <location>
        <begin position="1"/>
        <end position="21"/>
    </location>
</feature>
<evidence type="ECO:0000313" key="4">
    <source>
        <dbReference type="Proteomes" id="UP000054477"/>
    </source>
</evidence>
<protein>
    <submittedName>
        <fullName evidence="3">Unplaced genomic scaffold K443scaffold_115, whole genome shotgun sequence</fullName>
    </submittedName>
</protein>
<evidence type="ECO:0000256" key="2">
    <source>
        <dbReference type="SAM" id="SignalP"/>
    </source>
</evidence>
<reference evidence="3 4" key="1">
    <citation type="submission" date="2014-04" db="EMBL/GenBank/DDBJ databases">
        <authorList>
            <consortium name="DOE Joint Genome Institute"/>
            <person name="Kuo A."/>
            <person name="Kohler A."/>
            <person name="Nagy L.G."/>
            <person name="Floudas D."/>
            <person name="Copeland A."/>
            <person name="Barry K.W."/>
            <person name="Cichocki N."/>
            <person name="Veneault-Fourrey C."/>
            <person name="LaButti K."/>
            <person name="Lindquist E.A."/>
            <person name="Lipzen A."/>
            <person name="Lundell T."/>
            <person name="Morin E."/>
            <person name="Murat C."/>
            <person name="Sun H."/>
            <person name="Tunlid A."/>
            <person name="Henrissat B."/>
            <person name="Grigoriev I.V."/>
            <person name="Hibbett D.S."/>
            <person name="Martin F."/>
            <person name="Nordberg H.P."/>
            <person name="Cantor M.N."/>
            <person name="Hua S.X."/>
        </authorList>
    </citation>
    <scope>NUCLEOTIDE SEQUENCE [LARGE SCALE GENOMIC DNA]</scope>
    <source>
        <strain evidence="3 4">LaAM-08-1</strain>
    </source>
</reference>
<feature type="compositionally biased region" description="Acidic residues" evidence="1">
    <location>
        <begin position="221"/>
        <end position="239"/>
    </location>
</feature>
<feature type="region of interest" description="Disordered" evidence="1">
    <location>
        <begin position="214"/>
        <end position="259"/>
    </location>
</feature>
<dbReference type="EMBL" id="KN838650">
    <property type="protein sequence ID" value="KIJ99280.1"/>
    <property type="molecule type" value="Genomic_DNA"/>
</dbReference>
<proteinExistence type="predicted"/>
<evidence type="ECO:0000313" key="3">
    <source>
        <dbReference type="EMBL" id="KIJ99280.1"/>
    </source>
</evidence>
<reference evidence="4" key="2">
    <citation type="submission" date="2015-01" db="EMBL/GenBank/DDBJ databases">
        <title>Evolutionary Origins and Diversification of the Mycorrhizal Mutualists.</title>
        <authorList>
            <consortium name="DOE Joint Genome Institute"/>
            <consortium name="Mycorrhizal Genomics Consortium"/>
            <person name="Kohler A."/>
            <person name="Kuo A."/>
            <person name="Nagy L.G."/>
            <person name="Floudas D."/>
            <person name="Copeland A."/>
            <person name="Barry K.W."/>
            <person name="Cichocki N."/>
            <person name="Veneault-Fourrey C."/>
            <person name="LaButti K."/>
            <person name="Lindquist E.A."/>
            <person name="Lipzen A."/>
            <person name="Lundell T."/>
            <person name="Morin E."/>
            <person name="Murat C."/>
            <person name="Riley R."/>
            <person name="Ohm R."/>
            <person name="Sun H."/>
            <person name="Tunlid A."/>
            <person name="Henrissat B."/>
            <person name="Grigoriev I.V."/>
            <person name="Hibbett D.S."/>
            <person name="Martin F."/>
        </authorList>
    </citation>
    <scope>NUCLEOTIDE SEQUENCE [LARGE SCALE GENOMIC DNA]</scope>
    <source>
        <strain evidence="4">LaAM-08-1</strain>
    </source>
</reference>
<keyword evidence="4" id="KW-1185">Reference proteome</keyword>
<accession>A0A0C9X2I7</accession>
<dbReference type="HOGENOM" id="CLU_983764_0_0_1"/>
<sequence length="288" mass="31429">MEHPKALLFVIIALASCLGLAYPISTTDCMTAYATWGTGKYTIDLSIYHKEVKPIFLAEFKKIDKFEAYCGSNPDFEITRKGDVNPSAVEKKKKELGKCTKNNFTLDLGQVVLDHIPKQVESDDESESSLTAFGTWGVGKYTIDLGIYHKEVKPIFLTKFGEIPKFEAFCGRNPDFEIDRKGMVNPSAVEKAKISLGKCVKKTFSLDLGQVVLEHIPPPDSPDDGSEGGGSDDEGDDGSDSSLSTFEDDDDGDSEPKLLPSGLRVLPIVFSAWFEGTYASGIMASVLS</sequence>
<dbReference type="Proteomes" id="UP000054477">
    <property type="component" value="Unassembled WGS sequence"/>
</dbReference>
<gene>
    <name evidence="3" type="ORF">K443DRAFT_680116</name>
</gene>
<keyword evidence="2" id="KW-0732">Signal</keyword>
<feature type="chain" id="PRO_5002205655" evidence="2">
    <location>
        <begin position="22"/>
        <end position="288"/>
    </location>
</feature>
<name>A0A0C9X2I7_9AGAR</name>
<dbReference type="OrthoDB" id="3032154at2759"/>
<dbReference type="PROSITE" id="PS51257">
    <property type="entry name" value="PROKAR_LIPOPROTEIN"/>
    <property type="match status" value="1"/>
</dbReference>
<dbReference type="AlphaFoldDB" id="A0A0C9X2I7"/>